<dbReference type="Proteomes" id="UP000216113">
    <property type="component" value="Unassembled WGS sequence"/>
</dbReference>
<accession>A0A266LTK7</accession>
<proteinExistence type="predicted"/>
<gene>
    <name evidence="1" type="ORF">CJF43_17420</name>
</gene>
<protein>
    <submittedName>
        <fullName evidence="1">Uncharacterized protein</fullName>
    </submittedName>
</protein>
<sequence length="173" mass="20112">MPTVETVETYSNEFKEVCAFYGAAMHMAQVLEHGIVNALFFLDFIPRKNSDWTDIEFENFFDEQFTKTFGKLVHSLKKITVVPESFETLIHKSNKRRNYLAHAFFRENMDLLYAGGFDQIMTNLNEDLDLFRETDAALTSLLEPLWLKFGWTIQGIEEEAEKYKAELGKSQTS</sequence>
<dbReference type="AlphaFoldDB" id="A0A266LTK7"/>
<evidence type="ECO:0000313" key="1">
    <source>
        <dbReference type="EMBL" id="OZY40615.1"/>
    </source>
</evidence>
<organism evidence="1 2">
    <name type="scientific">Pseudomonas fragi</name>
    <dbReference type="NCBI Taxonomy" id="296"/>
    <lineage>
        <taxon>Bacteria</taxon>
        <taxon>Pseudomonadati</taxon>
        <taxon>Pseudomonadota</taxon>
        <taxon>Gammaproteobacteria</taxon>
        <taxon>Pseudomonadales</taxon>
        <taxon>Pseudomonadaceae</taxon>
        <taxon>Pseudomonas</taxon>
    </lineage>
</organism>
<name>A0A266LTK7_PSEFR</name>
<reference evidence="1 2" key="1">
    <citation type="submission" date="2017-08" db="EMBL/GenBank/DDBJ databases">
        <title>Genomic and metabolic characterisation of spoilage-associated Pseudomonas species.</title>
        <authorList>
            <person name="Stanborough T."/>
            <person name="Fegan N."/>
            <person name="Powell S.M."/>
            <person name="Singh T."/>
            <person name="Tamplin M.L."/>
            <person name="Chandry P.S."/>
        </authorList>
    </citation>
    <scope>NUCLEOTIDE SEQUENCE [LARGE SCALE GENOMIC DNA]</scope>
    <source>
        <strain evidence="1 2">F1820</strain>
    </source>
</reference>
<comment type="caution">
    <text evidence="1">The sequence shown here is derived from an EMBL/GenBank/DDBJ whole genome shotgun (WGS) entry which is preliminary data.</text>
</comment>
<dbReference type="EMBL" id="NQKL01000014">
    <property type="protein sequence ID" value="OZY40615.1"/>
    <property type="molecule type" value="Genomic_DNA"/>
</dbReference>
<evidence type="ECO:0000313" key="2">
    <source>
        <dbReference type="Proteomes" id="UP000216113"/>
    </source>
</evidence>